<evidence type="ECO:0000256" key="6">
    <source>
        <dbReference type="ARBA" id="ARBA00022500"/>
    </source>
</evidence>
<reference evidence="14 15" key="1">
    <citation type="submission" date="2018-12" db="EMBL/GenBank/DDBJ databases">
        <authorList>
            <person name="Kim S.-J."/>
            <person name="Jung G.-Y."/>
        </authorList>
    </citation>
    <scope>NUCLEOTIDE SEQUENCE [LARGE SCALE GENOMIC DNA]</scope>
    <source>
        <strain evidence="14 15">03SU3-P</strain>
    </source>
</reference>
<dbReference type="SUPFAM" id="SSF48029">
    <property type="entry name" value="FliG"/>
    <property type="match status" value="2"/>
</dbReference>
<keyword evidence="14" id="KW-0966">Cell projection</keyword>
<dbReference type="GO" id="GO:0006935">
    <property type="term" value="P:chemotaxis"/>
    <property type="evidence" value="ECO:0007669"/>
    <property type="project" value="UniProtKB-KW"/>
</dbReference>
<dbReference type="Proteomes" id="UP000268553">
    <property type="component" value="Unassembled WGS sequence"/>
</dbReference>
<evidence type="ECO:0000256" key="8">
    <source>
        <dbReference type="ARBA" id="ARBA00023136"/>
    </source>
</evidence>
<dbReference type="EMBL" id="RWJI01000001">
    <property type="protein sequence ID" value="RRQ51530.1"/>
    <property type="molecule type" value="Genomic_DNA"/>
</dbReference>
<dbReference type="OrthoDB" id="9780302at2"/>
<comment type="similarity">
    <text evidence="3">Belongs to the FliG family.</text>
</comment>
<dbReference type="PANTHER" id="PTHR30534:SF0">
    <property type="entry name" value="FLAGELLAR MOTOR SWITCH PROTEIN FLIG"/>
    <property type="match status" value="1"/>
</dbReference>
<sequence>MKRAQSLCVPLSAKIRNAPRSSSVKCWENQPMDDDLDEMVLPEPAPLPDGGLSAAILLMLLEDGDSSAVLQHLDPSEVKSLAKGMFEASCATENDVEGALEVFVSNNRDLSQLAVGAPVRIRGMMNMALGDSTANRLWTQIAPAKAAPPSLEALQWLDSATISTLVAQEHPQLAAIILSALPAEVAAEAVAGLDEAVQADLLFRTATLGPVPAAAISDIEAILADYAETSASNPLINMGGHNEVAKIVNNLPRPQAEKLLKTIRKKDKILADAIEEGMFIFADLAQLDTKSLGAVMRNVEADRLALAIKGADPALGEKILSTLSARAAQTISDEIAEMGPVSRADVEDAQKAVVAIARGMAASGEIMLGKQSNDYV</sequence>
<keyword evidence="14" id="KW-0282">Flagellum</keyword>
<evidence type="ECO:0000256" key="4">
    <source>
        <dbReference type="ARBA" id="ARBA00021870"/>
    </source>
</evidence>
<dbReference type="Pfam" id="PF01706">
    <property type="entry name" value="FliG_C"/>
    <property type="match status" value="1"/>
</dbReference>
<dbReference type="Pfam" id="PF14841">
    <property type="entry name" value="FliG_M"/>
    <property type="match status" value="1"/>
</dbReference>
<comment type="subcellular location">
    <subcellularLocation>
        <location evidence="1">Bacterial flagellum basal body</location>
    </subcellularLocation>
    <subcellularLocation>
        <location evidence="2">Cell membrane</location>
        <topology evidence="2">Peripheral membrane protein</topology>
        <orientation evidence="2">Cytoplasmic side</orientation>
    </subcellularLocation>
</comment>
<evidence type="ECO:0000256" key="2">
    <source>
        <dbReference type="ARBA" id="ARBA00004413"/>
    </source>
</evidence>
<dbReference type="Gene3D" id="1.10.220.30">
    <property type="match status" value="3"/>
</dbReference>
<name>A0A3R8S4B9_9SPHN</name>
<evidence type="ECO:0000259" key="13">
    <source>
        <dbReference type="Pfam" id="PF14842"/>
    </source>
</evidence>
<dbReference type="InterPro" id="IPR023087">
    <property type="entry name" value="Flg_Motor_Flig_C"/>
</dbReference>
<dbReference type="PANTHER" id="PTHR30534">
    <property type="entry name" value="FLAGELLAR MOTOR SWITCH PROTEIN FLIG"/>
    <property type="match status" value="1"/>
</dbReference>
<dbReference type="InterPro" id="IPR000090">
    <property type="entry name" value="Flg_Motor_Flig"/>
</dbReference>
<dbReference type="GO" id="GO:0009425">
    <property type="term" value="C:bacterial-type flagellum basal body"/>
    <property type="evidence" value="ECO:0007669"/>
    <property type="project" value="UniProtKB-SubCell"/>
</dbReference>
<accession>A0A3R8S4B9</accession>
<keyword evidence="14" id="KW-0969">Cilium</keyword>
<dbReference type="Pfam" id="PF14842">
    <property type="entry name" value="FliG_N"/>
    <property type="match status" value="1"/>
</dbReference>
<evidence type="ECO:0000256" key="1">
    <source>
        <dbReference type="ARBA" id="ARBA00004117"/>
    </source>
</evidence>
<dbReference type="AlphaFoldDB" id="A0A3R8S4B9"/>
<evidence type="ECO:0000256" key="7">
    <source>
        <dbReference type="ARBA" id="ARBA00022779"/>
    </source>
</evidence>
<evidence type="ECO:0000313" key="14">
    <source>
        <dbReference type="EMBL" id="RRQ51530.1"/>
    </source>
</evidence>
<dbReference type="InterPro" id="IPR032779">
    <property type="entry name" value="FliG_M"/>
</dbReference>
<gene>
    <name evidence="14" type="ORF">D7D48_01115</name>
</gene>
<keyword evidence="6" id="KW-0145">Chemotaxis</keyword>
<evidence type="ECO:0000256" key="9">
    <source>
        <dbReference type="ARBA" id="ARBA00023143"/>
    </source>
</evidence>
<feature type="domain" description="Flagellar motor switch protein FliG middle" evidence="12">
    <location>
        <begin position="161"/>
        <end position="230"/>
    </location>
</feature>
<evidence type="ECO:0000313" key="15">
    <source>
        <dbReference type="Proteomes" id="UP000268553"/>
    </source>
</evidence>
<evidence type="ECO:0000259" key="12">
    <source>
        <dbReference type="Pfam" id="PF14841"/>
    </source>
</evidence>
<feature type="domain" description="Flagellar motor switch protein FliG C-terminal" evidence="11">
    <location>
        <begin position="262"/>
        <end position="368"/>
    </location>
</feature>
<dbReference type="InterPro" id="IPR011002">
    <property type="entry name" value="FliG_a-hlx"/>
</dbReference>
<keyword evidence="7" id="KW-0283">Flagellar rotation</keyword>
<keyword evidence="8" id="KW-0472">Membrane</keyword>
<comment type="caution">
    <text evidence="14">The sequence shown here is derived from an EMBL/GenBank/DDBJ whole genome shotgun (WGS) entry which is preliminary data.</text>
</comment>
<keyword evidence="15" id="KW-1185">Reference proteome</keyword>
<dbReference type="GO" id="GO:0005886">
    <property type="term" value="C:plasma membrane"/>
    <property type="evidence" value="ECO:0007669"/>
    <property type="project" value="UniProtKB-SubCell"/>
</dbReference>
<evidence type="ECO:0000256" key="5">
    <source>
        <dbReference type="ARBA" id="ARBA00022475"/>
    </source>
</evidence>
<dbReference type="GO" id="GO:0071973">
    <property type="term" value="P:bacterial-type flagellum-dependent cell motility"/>
    <property type="evidence" value="ECO:0007669"/>
    <property type="project" value="InterPro"/>
</dbReference>
<evidence type="ECO:0000259" key="11">
    <source>
        <dbReference type="Pfam" id="PF01706"/>
    </source>
</evidence>
<evidence type="ECO:0000256" key="3">
    <source>
        <dbReference type="ARBA" id="ARBA00010299"/>
    </source>
</evidence>
<protein>
    <recommendedName>
        <fullName evidence="4">Flagellar motor switch protein FliG</fullName>
    </recommendedName>
</protein>
<keyword evidence="5" id="KW-1003">Cell membrane</keyword>
<proteinExistence type="inferred from homology"/>
<evidence type="ECO:0000256" key="10">
    <source>
        <dbReference type="ARBA" id="ARBA00025598"/>
    </source>
</evidence>
<feature type="domain" description="Flagellar motor switch protein FliG N-terminal" evidence="13">
    <location>
        <begin position="54"/>
        <end position="144"/>
    </location>
</feature>
<dbReference type="PRINTS" id="PR00954">
    <property type="entry name" value="FLGMOTORFLIG"/>
</dbReference>
<dbReference type="GO" id="GO:0003774">
    <property type="term" value="F:cytoskeletal motor activity"/>
    <property type="evidence" value="ECO:0007669"/>
    <property type="project" value="InterPro"/>
</dbReference>
<organism evidence="14 15">
    <name type="scientific">Sphingorhabdus wooponensis</name>
    <dbReference type="NCBI Taxonomy" id="940136"/>
    <lineage>
        <taxon>Bacteria</taxon>
        <taxon>Pseudomonadati</taxon>
        <taxon>Pseudomonadota</taxon>
        <taxon>Alphaproteobacteria</taxon>
        <taxon>Sphingomonadales</taxon>
        <taxon>Sphingomonadaceae</taxon>
        <taxon>Sphingorhabdus</taxon>
    </lineage>
</organism>
<dbReference type="InterPro" id="IPR028263">
    <property type="entry name" value="FliG_N"/>
</dbReference>
<comment type="function">
    <text evidence="10">FliG is one of three proteins (FliG, FliN, FliM) that forms the rotor-mounted switch complex (C ring), located at the base of the basal body. This complex interacts with the CheY and CheZ chemotaxis proteins, in addition to contacting components of the motor that determine the direction of flagellar rotation.</text>
</comment>
<keyword evidence="9" id="KW-0975">Bacterial flagellum</keyword>